<dbReference type="KEGG" id="vg:11459612"/>
<accession>G8EK14</accession>
<sequence length="114" mass="13223">MTEPIPALYTHHAVIQWPSIEFLYLDEHHPGTPSHIWWQDRAYRIDPGIWSRQPKLDLNSDDYPAFDLGDLVLIDDGDPKKNNLTYLRLESAKIRYRAALAQARGELKKIADDL</sequence>
<dbReference type="EMBL" id="JF923797">
    <property type="protein sequence ID" value="AET09896.1"/>
    <property type="molecule type" value="Genomic_DNA"/>
</dbReference>
<dbReference type="Proteomes" id="UP000005642">
    <property type="component" value="Segment"/>
</dbReference>
<organism evidence="1 2">
    <name type="scientific">Gordonia phage GRU1</name>
    <dbReference type="NCBI Taxonomy" id="1109710"/>
    <lineage>
        <taxon>Viruses</taxon>
        <taxon>Duplodnaviria</taxon>
        <taxon>Heunggongvirae</taxon>
        <taxon>Uroviricota</taxon>
        <taxon>Caudoviricetes</taxon>
        <taxon>Zierdtviridae</taxon>
        <taxon>Emilbogenvirinae</taxon>
        <taxon>Gruunavirus</taxon>
        <taxon>Gruunavirus GRU1</taxon>
    </lineage>
</organism>
<proteinExistence type="predicted"/>
<evidence type="ECO:0000313" key="2">
    <source>
        <dbReference type="Proteomes" id="UP000005642"/>
    </source>
</evidence>
<evidence type="ECO:0000313" key="1">
    <source>
        <dbReference type="EMBL" id="AET09896.1"/>
    </source>
</evidence>
<name>G8EK14_9CAUD</name>
<dbReference type="RefSeq" id="YP_004935878.1">
    <property type="nucleotide sequence ID" value="NC_016435.1"/>
</dbReference>
<reference evidence="1 2" key="1">
    <citation type="journal article" date="2011" name="Appl. Environ. Microbiol.">
        <title>Genome sequence and characterization of the related Gordonia phages GTE5 and GRU1 and their use as potential biocontrol agents.</title>
        <authorList>
            <person name="Petrovski S."/>
            <person name="Tillett D."/>
            <person name="Seviour R.J."/>
        </authorList>
    </citation>
    <scope>NUCLEOTIDE SEQUENCE [LARGE SCALE GENOMIC DNA]</scope>
</reference>
<keyword evidence="2" id="KW-1185">Reference proteome</keyword>
<protein>
    <submittedName>
        <fullName evidence="1">Uncharacterized protein</fullName>
    </submittedName>
</protein>
<dbReference type="GeneID" id="11459612"/>